<keyword evidence="2" id="KW-1185">Reference proteome</keyword>
<evidence type="ECO:0000313" key="2">
    <source>
        <dbReference type="Proteomes" id="UP000277582"/>
    </source>
</evidence>
<dbReference type="EMBL" id="RCOS01000096">
    <property type="protein sequence ID" value="RSN74356.1"/>
    <property type="molecule type" value="Genomic_DNA"/>
</dbReference>
<dbReference type="AlphaFoldDB" id="A0A3R9QXE1"/>
<dbReference type="Proteomes" id="UP000277582">
    <property type="component" value="Unassembled WGS sequence"/>
</dbReference>
<comment type="caution">
    <text evidence="1">The sequence shown here is derived from an EMBL/GenBank/DDBJ whole genome shotgun (WGS) entry which is preliminary data.</text>
</comment>
<accession>A0A3R9QXE1</accession>
<name>A0A3R9QXE1_9CREN</name>
<reference evidence="1 2" key="1">
    <citation type="submission" date="2018-10" db="EMBL/GenBank/DDBJ databases">
        <title>Co-occurring genomic capacity for anaerobic methane metabolism and dissimilatory sulfite reduction discovered in the Korarchaeota.</title>
        <authorList>
            <person name="Mckay L.J."/>
            <person name="Dlakic M."/>
            <person name="Fields M.W."/>
            <person name="Delmont T.O."/>
            <person name="Eren A.M."/>
            <person name="Jay Z.J."/>
            <person name="Klingelsmith K.B."/>
            <person name="Rusch D.B."/>
            <person name="Inskeep W.P."/>
        </authorList>
    </citation>
    <scope>NUCLEOTIDE SEQUENCE [LARGE SCALE GENOMIC DNA]</scope>
    <source>
        <strain evidence="1 2">MDKW</strain>
    </source>
</reference>
<dbReference type="RefSeq" id="WP_125671530.1">
    <property type="nucleotide sequence ID" value="NZ_RCOS01000096.1"/>
</dbReference>
<proteinExistence type="predicted"/>
<sequence length="201" mass="22870">MRRPTSLLDLISIAKEFQIEIKMPDREYKCNVLVLKEELVDSIPCWVIQIWNPDLAARATIHISKEDGSPVSGKFALFDYRGEDLKAFYMQTTTPVRIFLQQQDNNIEEWKALGDRIGKIELIGGKEIRLGDITVKAMGYRVRTSDLARRILTPVAEGEYWMADIGGFSIVVRSITLFEDGTRVEVGISSIKLWDMQKSTA</sequence>
<organism evidence="1 2">
    <name type="scientific">Candidatus Methanodesulfokora washburnensis</name>
    <dbReference type="NCBI Taxonomy" id="2478471"/>
    <lineage>
        <taxon>Archaea</taxon>
        <taxon>Thermoproteota</taxon>
        <taxon>Candidatus Korarchaeia</taxon>
        <taxon>Candidatus Korarchaeia incertae sedis</taxon>
        <taxon>Candidatus Methanodesulfokora</taxon>
    </lineage>
</organism>
<protein>
    <submittedName>
        <fullName evidence="1">Uncharacterized protein</fullName>
    </submittedName>
</protein>
<gene>
    <name evidence="1" type="ORF">D6D85_08285</name>
</gene>
<evidence type="ECO:0000313" key="1">
    <source>
        <dbReference type="EMBL" id="RSN74356.1"/>
    </source>
</evidence>